<evidence type="ECO:0000256" key="1">
    <source>
        <dbReference type="SAM" id="Coils"/>
    </source>
</evidence>
<evidence type="ECO:0000313" key="3">
    <source>
        <dbReference type="EMBL" id="KAF3434557.1"/>
    </source>
</evidence>
<dbReference type="Proteomes" id="UP000796880">
    <property type="component" value="Unassembled WGS sequence"/>
</dbReference>
<sequence length="393" mass="44216">MKDEPEKEEEVMGHEEGAIDLIKSSVTISQLIAAWREYNIPLDVTLRVPEEGEVPSQPRTGEIAITIPAFYCGLRVPFPAFIRRFFHEAPLHPVQLSPSAWQIVLGTYIHWQRENEEEPSVDSLRMTFSLRVSGTPGHYYAYKYKKFNKAVEGLSSPKYWAKRWVFMGEIGKGLITVKNIMSALRGIAQKSAERFSRPSSADPLPPWSFRSKMSSSPSSFAKKDTPNLGHEQTFQEKGKGVTVTLASKKRARPPTDPTSDLPEGKVPEDLLAFVKKVGTFLTREMREDIRGEGMTGQLDECTSSSLKLVCSILDVVEKNKMLNVEVDNTNKALNDSLDTNKKLEAKYQKLKQDKGTAEAREKDCLSKLNRSKKQLQAVQKEKASLIADHEEQA</sequence>
<accession>A0A8K0E0E3</accession>
<reference evidence="3" key="1">
    <citation type="submission" date="2020-03" db="EMBL/GenBank/DDBJ databases">
        <title>A high-quality chromosome-level genome assembly of a woody plant with both climbing and erect habits, Rhamnella rubrinervis.</title>
        <authorList>
            <person name="Lu Z."/>
            <person name="Yang Y."/>
            <person name="Zhu X."/>
            <person name="Sun Y."/>
        </authorList>
    </citation>
    <scope>NUCLEOTIDE SEQUENCE</scope>
    <source>
        <strain evidence="3">BYM</strain>
        <tissue evidence="3">Leaf</tissue>
    </source>
</reference>
<feature type="coiled-coil region" evidence="1">
    <location>
        <begin position="326"/>
        <end position="388"/>
    </location>
</feature>
<evidence type="ECO:0000313" key="4">
    <source>
        <dbReference type="Proteomes" id="UP000796880"/>
    </source>
</evidence>
<proteinExistence type="predicted"/>
<keyword evidence="1" id="KW-0175">Coiled coil</keyword>
<name>A0A8K0E0E3_9ROSA</name>
<dbReference type="EMBL" id="VOIH02000010">
    <property type="protein sequence ID" value="KAF3434557.1"/>
    <property type="molecule type" value="Genomic_DNA"/>
</dbReference>
<protein>
    <submittedName>
        <fullName evidence="3">Uncharacterized protein</fullName>
    </submittedName>
</protein>
<feature type="compositionally biased region" description="Low complexity" evidence="2">
    <location>
        <begin position="207"/>
        <end position="219"/>
    </location>
</feature>
<comment type="caution">
    <text evidence="3">The sequence shown here is derived from an EMBL/GenBank/DDBJ whole genome shotgun (WGS) entry which is preliminary data.</text>
</comment>
<gene>
    <name evidence="3" type="ORF">FNV43_RR21642</name>
</gene>
<dbReference type="AlphaFoldDB" id="A0A8K0E0E3"/>
<keyword evidence="4" id="KW-1185">Reference proteome</keyword>
<evidence type="ECO:0000256" key="2">
    <source>
        <dbReference type="SAM" id="MobiDB-lite"/>
    </source>
</evidence>
<organism evidence="3 4">
    <name type="scientific">Rhamnella rubrinervis</name>
    <dbReference type="NCBI Taxonomy" id="2594499"/>
    <lineage>
        <taxon>Eukaryota</taxon>
        <taxon>Viridiplantae</taxon>
        <taxon>Streptophyta</taxon>
        <taxon>Embryophyta</taxon>
        <taxon>Tracheophyta</taxon>
        <taxon>Spermatophyta</taxon>
        <taxon>Magnoliopsida</taxon>
        <taxon>eudicotyledons</taxon>
        <taxon>Gunneridae</taxon>
        <taxon>Pentapetalae</taxon>
        <taxon>rosids</taxon>
        <taxon>fabids</taxon>
        <taxon>Rosales</taxon>
        <taxon>Rhamnaceae</taxon>
        <taxon>rhamnoid group</taxon>
        <taxon>Rhamneae</taxon>
        <taxon>Rhamnella</taxon>
    </lineage>
</organism>
<feature type="region of interest" description="Disordered" evidence="2">
    <location>
        <begin position="192"/>
        <end position="231"/>
    </location>
</feature>